<dbReference type="Gene3D" id="3.40.50.1240">
    <property type="entry name" value="Phosphoglycerate mutase-like"/>
    <property type="match status" value="1"/>
</dbReference>
<keyword evidence="6 13" id="KW-0547">Nucleotide-binding</keyword>
<dbReference type="GO" id="GO:0006020">
    <property type="term" value="P:inositol metabolic process"/>
    <property type="evidence" value="ECO:0007669"/>
    <property type="project" value="TreeGrafter"/>
</dbReference>
<feature type="region of interest" description="Disordered" evidence="14">
    <location>
        <begin position="1048"/>
        <end position="1073"/>
    </location>
</feature>
<evidence type="ECO:0000256" key="5">
    <source>
        <dbReference type="ARBA" id="ARBA00022679"/>
    </source>
</evidence>
<keyword evidence="17" id="KW-1185">Reference proteome</keyword>
<evidence type="ECO:0000256" key="10">
    <source>
        <dbReference type="ARBA" id="ARBA00034629"/>
    </source>
</evidence>
<feature type="region of interest" description="Disordered" evidence="14">
    <location>
        <begin position="906"/>
        <end position="936"/>
    </location>
</feature>
<evidence type="ECO:0000256" key="13">
    <source>
        <dbReference type="RuleBase" id="RU365032"/>
    </source>
</evidence>
<organism evidence="16 17">
    <name type="scientific">Melipona bicolor</name>
    <dbReference type="NCBI Taxonomy" id="60889"/>
    <lineage>
        <taxon>Eukaryota</taxon>
        <taxon>Metazoa</taxon>
        <taxon>Ecdysozoa</taxon>
        <taxon>Arthropoda</taxon>
        <taxon>Hexapoda</taxon>
        <taxon>Insecta</taxon>
        <taxon>Pterygota</taxon>
        <taxon>Neoptera</taxon>
        <taxon>Endopterygota</taxon>
        <taxon>Hymenoptera</taxon>
        <taxon>Apocrita</taxon>
        <taxon>Aculeata</taxon>
        <taxon>Apoidea</taxon>
        <taxon>Anthophila</taxon>
        <taxon>Apidae</taxon>
        <taxon>Melipona</taxon>
    </lineage>
</organism>
<comment type="function">
    <text evidence="11">Bifunctional inositol kinase that acts in concert with the IP6K kinases to synthesize the diphosphate group-containing inositol pyrophosphates diphosphoinositol pentakisphosphate, PP-InsP5, and bis-diphosphoinositol tetrakisphosphate, (PP)2-InsP4. PP-InsP5 and (PP)2-InsP4, also respectively called InsP7 and InsP8, may regulate a variety of cellular processes, including apoptosis, vesicle trafficking, cytoskeletal dynamics, and exocytosis. Phosphorylates inositol hexakisphosphate (InsP6) at position 1 to produce PP-InsP5 which is in turn phosphorylated by IP6Ks to produce (PP)2-InsP4. Alternatively, phosphorylates PP-InsP5 at position 1, produced by IP6Ks from InsP6, to produce (PP)2-InsP4.</text>
</comment>
<feature type="region of interest" description="Disordered" evidence="14">
    <location>
        <begin position="1650"/>
        <end position="1674"/>
    </location>
</feature>
<dbReference type="FunFam" id="3.40.50.11950:FF:000002">
    <property type="entry name" value="Inositol hexakisphosphate and diphosphoinositol-pentakisphosphate kinase"/>
    <property type="match status" value="1"/>
</dbReference>
<dbReference type="Proteomes" id="UP001177670">
    <property type="component" value="Unassembled WGS sequence"/>
</dbReference>
<dbReference type="GO" id="GO:0005829">
    <property type="term" value="C:cytosol"/>
    <property type="evidence" value="ECO:0007669"/>
    <property type="project" value="UniProtKB-SubCell"/>
</dbReference>
<evidence type="ECO:0000313" key="17">
    <source>
        <dbReference type="Proteomes" id="UP001177670"/>
    </source>
</evidence>
<feature type="compositionally biased region" description="Basic and acidic residues" evidence="14">
    <location>
        <begin position="1665"/>
        <end position="1674"/>
    </location>
</feature>
<evidence type="ECO:0000259" key="15">
    <source>
        <dbReference type="Pfam" id="PF18086"/>
    </source>
</evidence>
<dbReference type="InterPro" id="IPR029033">
    <property type="entry name" value="His_PPase_superfam"/>
</dbReference>
<reference evidence="16" key="1">
    <citation type="submission" date="2021-10" db="EMBL/GenBank/DDBJ databases">
        <title>Melipona bicolor Genome sequencing and assembly.</title>
        <authorList>
            <person name="Araujo N.S."/>
            <person name="Arias M.C."/>
        </authorList>
    </citation>
    <scope>NUCLEOTIDE SEQUENCE</scope>
    <source>
        <strain evidence="16">USP_2M_L1-L4_2017</strain>
        <tissue evidence="16">Whole body</tissue>
    </source>
</reference>
<dbReference type="PANTHER" id="PTHR12750">
    <property type="entry name" value="DIPHOSPHOINOSITOL PENTAKISPHOSPHATE KINASE"/>
    <property type="match status" value="1"/>
</dbReference>
<feature type="region of interest" description="Disordered" evidence="14">
    <location>
        <begin position="1327"/>
        <end position="1383"/>
    </location>
</feature>
<keyword evidence="8 13" id="KW-0067">ATP-binding</keyword>
<dbReference type="EMBL" id="JAHYIQ010000008">
    <property type="protein sequence ID" value="KAK1129931.1"/>
    <property type="molecule type" value="Genomic_DNA"/>
</dbReference>
<comment type="similarity">
    <text evidence="2 13">Belongs to the histidine acid phosphatase family. VIP1 subfamily.</text>
</comment>
<comment type="caution">
    <text evidence="16">The sequence shown here is derived from an EMBL/GenBank/DDBJ whole genome shotgun (WGS) entry which is preliminary data.</text>
</comment>
<evidence type="ECO:0000256" key="6">
    <source>
        <dbReference type="ARBA" id="ARBA00022741"/>
    </source>
</evidence>
<dbReference type="FunFam" id="3.30.470.20:FF:000003">
    <property type="entry name" value="Inositol hexakisphosphate and diphosphoinositol-pentakisphosphate kinase"/>
    <property type="match status" value="1"/>
</dbReference>
<feature type="compositionally biased region" description="Basic and acidic residues" evidence="14">
    <location>
        <begin position="1048"/>
        <end position="1065"/>
    </location>
</feature>
<dbReference type="Gene3D" id="3.40.50.11950">
    <property type="match status" value="1"/>
</dbReference>
<dbReference type="InterPro" id="IPR037446">
    <property type="entry name" value="His_Pase_VIP1"/>
</dbReference>
<gene>
    <name evidence="16" type="ORF">K0M31_019627</name>
</gene>
<dbReference type="InterPro" id="IPR033379">
    <property type="entry name" value="Acid_Pase_AS"/>
</dbReference>
<evidence type="ECO:0000256" key="1">
    <source>
        <dbReference type="ARBA" id="ARBA00004514"/>
    </source>
</evidence>
<dbReference type="GO" id="GO:0033857">
    <property type="term" value="F:5-diphosphoinositol pentakisphosphate 1-kinase activity"/>
    <property type="evidence" value="ECO:0007669"/>
    <property type="project" value="TreeGrafter"/>
</dbReference>
<evidence type="ECO:0000313" key="16">
    <source>
        <dbReference type="EMBL" id="KAK1129931.1"/>
    </source>
</evidence>
<feature type="compositionally biased region" description="Polar residues" evidence="14">
    <location>
        <begin position="1347"/>
        <end position="1367"/>
    </location>
</feature>
<dbReference type="Pfam" id="PF18086">
    <property type="entry name" value="PPIP5K2_N"/>
    <property type="match status" value="1"/>
</dbReference>
<dbReference type="EC" id="2.7.4.24" evidence="3 13"/>
<feature type="compositionally biased region" description="Polar residues" evidence="14">
    <location>
        <begin position="919"/>
        <end position="936"/>
    </location>
</feature>
<dbReference type="PROSITE" id="PS00616">
    <property type="entry name" value="HIS_ACID_PHOSPHAT_1"/>
    <property type="match status" value="1"/>
</dbReference>
<sequence length="1674" mass="187965">MECYCDDCFAELSDGCSNDDGCMGGSDLEGEGKQVLVGICAMAKKSQSKPMKEILTRLEEFEYIKIVVFPEEVILKESVEDWPVVDCLISFHSKGFPLDKAINYANLRNPFIINNLPMQYDIQDRRRVYAILESEGIEIPRYAVLDRDSSDPKHHELVESEDHVEVNGVTFNKPFVEKPVSAEDHNIYIYYPTSAGGGSQRLFRKIGSRSSVYSPESRVRKTGSYIYEDFMPTDGTDVKVYTVGPDYAHAEARKSPALDGKVERDSEGKEIRYPVILSNAEKLISRKVCLAFKQTVCGFDLLRANGQSFVCDVNGFSFVKNSNKYYDDCAKILGNMILRELAPTLHIPWSVPFQLDDPPIVPTTFGKMMELRCVVAVIRHGDRTPKQKMKVEVRHPKFFEIFAKYDGYKHGHIKLKRPKQLQEILDTARSLLAEIQHRAAGPELEEKQGKLEQLKSVLEMYGHFSGINRKVQMKYQPRGRPRGSSSDDDRLGEPSLVLILKWGGELTPAGRIQAEELGRIFRCMYPGGQGRHLSGDYAGAQGLGLLRLHSTFRHDLKIYASDEGRVQMTAAAFAKGLLALEGELTPILVQMVKSANTNGLLDNDCDSSKYQNMVKTRLHELLQQDREFTREDREQINPGNALSINAAMDFVKNPVRCCQHVHTLIQKLMDIVRIKKDDPKTKDAILYHGETWELMGRRWGKIEKDFCTKNKRFDISKIPDIYDCIKYDLQHNNHTLQFEHAEELYIYSKYLADIVIPQEYGLTVQEKLTIGQGICTPLLKKIRADLQRNIEESGEETVNRLNPRYSHGVSSPGRHVRTRLYFTSESHVHSLLTVLRYGGLLDVVKDEQWRRAMEYVSMVSELNYMSQIVVMLYEDPTKDPSSEERFHVELHFSPGVNCCVQKNLPPGPGFRPHSRNESSHNVGESGGSAQDTISQCSTRIEEEDVELGILEDDFMNPPLQSETPPPTIESDTVDAMDSPTTSRAVDMMDLNPNMMDEPFDSGFLQSSAPIPISARTVAGHEAARLGSQLAASQRQRRDAERGTIVEPRARSYDYQRQDKSEKERSGQVSLNVPTGKLGLPHSFSSPEFPVPSLETSVSCSTPLVTLHTSPLISPNSRTTFNATSVVAPVIRSSFFNVDHEPDVPDDDFDPLISQSKKYGRSRSEMILPGIKRSARRHRHSISGQMSYFKLLGYNINKKLTGSANSLFSTAVISGSSSAPNLKDMVPPHASAVAAIEGFGGVPPIRPLETLHNALSLRQLDSFLEMMTSAPLFRTPASSPPKYPSPAGSTHESVNQNLSIGGISREYHSSDLEAVRYRKKLSKPSLYITPTPIQYKPPNDGEPCDIRNQLSPTSPNSTGWSSEPQSFLSSEPSSPAPTSTGECSMSISLISNDGAQSFNVGPKFPTTPCLDVDFNEFCINIDQEHRESRGSVSYTDYYSNEDGQIRNCGFGAGFNSNIQKIMRTNDDLPADNMDDDEDHTITLKQTEEQRKQDVKQIFEQKENLSTKSSSSYKKIGRFLVESMEISDEDVRIKETDNVDKTRSSSLQKTESFNTERMQKNKDGTEIAQEQKKLHSSSICKRKNFSRSQSVSMPKTPTQKLETNYSYKCTSKLSSLSNMSDEDLENWKQSMMESKDSCSEMKSEEPILTVASSMTGNSSVTIGFNVQDEKEEKPDL</sequence>
<dbReference type="Pfam" id="PF00328">
    <property type="entry name" value="His_Phos_2"/>
    <property type="match status" value="1"/>
</dbReference>
<dbReference type="CDD" id="cd07061">
    <property type="entry name" value="HP_HAP_like"/>
    <property type="match status" value="1"/>
</dbReference>
<dbReference type="GO" id="GO:0000828">
    <property type="term" value="F:inositol hexakisphosphate kinase activity"/>
    <property type="evidence" value="ECO:0007669"/>
    <property type="project" value="TreeGrafter"/>
</dbReference>
<comment type="subcellular location">
    <subcellularLocation>
        <location evidence="1 13">Cytoplasm</location>
        <location evidence="1 13">Cytosol</location>
    </subcellularLocation>
</comment>
<dbReference type="GO" id="GO:0016791">
    <property type="term" value="F:phosphatase activity"/>
    <property type="evidence" value="ECO:0007669"/>
    <property type="project" value="UniProtKB-ARBA"/>
</dbReference>
<dbReference type="Gene3D" id="3.30.470.20">
    <property type="entry name" value="ATP-grasp fold, B domain"/>
    <property type="match status" value="1"/>
</dbReference>
<feature type="compositionally biased region" description="Low complexity" evidence="14">
    <location>
        <begin position="1368"/>
        <end position="1379"/>
    </location>
</feature>
<evidence type="ECO:0000256" key="12">
    <source>
        <dbReference type="ARBA" id="ARBA00071668"/>
    </source>
</evidence>
<dbReference type="GO" id="GO:0032958">
    <property type="term" value="P:inositol phosphate biosynthetic process"/>
    <property type="evidence" value="ECO:0007669"/>
    <property type="project" value="TreeGrafter"/>
</dbReference>
<keyword evidence="4 13" id="KW-0963">Cytoplasm</keyword>
<feature type="domain" description="VIP1 N-terminal" evidence="15">
    <location>
        <begin position="35"/>
        <end position="124"/>
    </location>
</feature>
<feature type="region of interest" description="Disordered" evidence="14">
    <location>
        <begin position="954"/>
        <end position="979"/>
    </location>
</feature>
<dbReference type="GO" id="GO:0005524">
    <property type="term" value="F:ATP binding"/>
    <property type="evidence" value="ECO:0007669"/>
    <property type="project" value="UniProtKB-KW"/>
</dbReference>
<comment type="catalytic activity">
    <reaction evidence="9">
        <text>5-diphospho-1D-myo-inositol 1,2,3,4,6-pentakisphosphate + ATP + H(+) = 1,5-bis(diphospho)-1D-myo-inositol 2,3,4,6-tetrakisphosphate + ADP</text>
        <dbReference type="Rhea" id="RHEA:10276"/>
        <dbReference type="ChEBI" id="CHEBI:15378"/>
        <dbReference type="ChEBI" id="CHEBI:30616"/>
        <dbReference type="ChEBI" id="CHEBI:58628"/>
        <dbReference type="ChEBI" id="CHEBI:77983"/>
        <dbReference type="ChEBI" id="CHEBI:456216"/>
        <dbReference type="EC" id="2.7.4.24"/>
    </reaction>
    <physiologicalReaction direction="left-to-right" evidence="9">
        <dbReference type="Rhea" id="RHEA:10277"/>
    </physiologicalReaction>
</comment>
<evidence type="ECO:0000256" key="8">
    <source>
        <dbReference type="ARBA" id="ARBA00022840"/>
    </source>
</evidence>
<evidence type="ECO:0000256" key="14">
    <source>
        <dbReference type="SAM" id="MobiDB-lite"/>
    </source>
</evidence>
<feature type="region of interest" description="Disordered" evidence="14">
    <location>
        <begin position="1535"/>
        <end position="1562"/>
    </location>
</feature>
<dbReference type="SUPFAM" id="SSF53254">
    <property type="entry name" value="Phosphoglycerate mutase-like"/>
    <property type="match status" value="1"/>
</dbReference>
<keyword evidence="7 13" id="KW-0418">Kinase</keyword>
<dbReference type="PANTHER" id="PTHR12750:SF9">
    <property type="entry name" value="INOSITOL HEXAKISPHOSPHATE AND DIPHOSPHOINOSITOL-PENTAKISPHOSPHATE KINASE"/>
    <property type="match status" value="1"/>
</dbReference>
<name>A0AA40KRC0_9HYME</name>
<accession>A0AA40KRC0</accession>
<comment type="catalytic activity">
    <reaction evidence="10">
        <text>1D-myo-inositol hexakisphosphate + ATP = 1-diphospho-1D-myo-inositol 2,3,4,5,6-pentakisphosphate + ADP</text>
        <dbReference type="Rhea" id="RHEA:37459"/>
        <dbReference type="ChEBI" id="CHEBI:30616"/>
        <dbReference type="ChEBI" id="CHEBI:58130"/>
        <dbReference type="ChEBI" id="CHEBI:74946"/>
        <dbReference type="ChEBI" id="CHEBI:456216"/>
        <dbReference type="EC" id="2.7.4.24"/>
    </reaction>
    <physiologicalReaction direction="left-to-right" evidence="10">
        <dbReference type="Rhea" id="RHEA:37460"/>
    </physiologicalReaction>
</comment>
<dbReference type="InterPro" id="IPR040557">
    <property type="entry name" value="VIP1_N"/>
</dbReference>
<evidence type="ECO:0000256" key="9">
    <source>
        <dbReference type="ARBA" id="ARBA00033696"/>
    </source>
</evidence>
<dbReference type="InterPro" id="IPR000560">
    <property type="entry name" value="His_Pase_clade-2"/>
</dbReference>
<protein>
    <recommendedName>
        <fullName evidence="12 13">Inositol hexakisphosphate and diphosphoinositol-pentakisphosphate kinase</fullName>
        <ecNumber evidence="3 13">2.7.4.24</ecNumber>
    </recommendedName>
</protein>
<dbReference type="FunFam" id="3.40.50.11950:FF:000003">
    <property type="entry name" value="Inositol hexakisphosphate and diphosphoinositol-pentakisphosphate kinase"/>
    <property type="match status" value="1"/>
</dbReference>
<feature type="compositionally biased region" description="Polar residues" evidence="14">
    <location>
        <begin position="1542"/>
        <end position="1554"/>
    </location>
</feature>
<keyword evidence="5 13" id="KW-0808">Transferase</keyword>
<evidence type="ECO:0000256" key="4">
    <source>
        <dbReference type="ARBA" id="ARBA00022490"/>
    </source>
</evidence>
<evidence type="ECO:0000256" key="3">
    <source>
        <dbReference type="ARBA" id="ARBA00012893"/>
    </source>
</evidence>
<proteinExistence type="inferred from homology"/>
<evidence type="ECO:0000256" key="11">
    <source>
        <dbReference type="ARBA" id="ARBA00055071"/>
    </source>
</evidence>
<evidence type="ECO:0000256" key="2">
    <source>
        <dbReference type="ARBA" id="ARBA00005609"/>
    </source>
</evidence>
<feature type="region of interest" description="Disordered" evidence="14">
    <location>
        <begin position="1273"/>
        <end position="1294"/>
    </location>
</feature>
<feature type="compositionally biased region" description="Polar residues" evidence="14">
    <location>
        <begin position="1650"/>
        <end position="1662"/>
    </location>
</feature>
<evidence type="ECO:0000256" key="7">
    <source>
        <dbReference type="ARBA" id="ARBA00022777"/>
    </source>
</evidence>